<feature type="compositionally biased region" description="Basic residues" evidence="1">
    <location>
        <begin position="1"/>
        <end position="10"/>
    </location>
</feature>
<dbReference type="OrthoDB" id="2693196at2759"/>
<evidence type="ECO:0000256" key="1">
    <source>
        <dbReference type="SAM" id="MobiDB-lite"/>
    </source>
</evidence>
<feature type="compositionally biased region" description="Low complexity" evidence="1">
    <location>
        <begin position="34"/>
        <end position="48"/>
    </location>
</feature>
<feature type="compositionally biased region" description="Low complexity" evidence="1">
    <location>
        <begin position="14"/>
        <end position="27"/>
    </location>
</feature>
<organism evidence="2 3">
    <name type="scientific">Schizopora paradoxa</name>
    <dbReference type="NCBI Taxonomy" id="27342"/>
    <lineage>
        <taxon>Eukaryota</taxon>
        <taxon>Fungi</taxon>
        <taxon>Dikarya</taxon>
        <taxon>Basidiomycota</taxon>
        <taxon>Agaricomycotina</taxon>
        <taxon>Agaricomycetes</taxon>
        <taxon>Hymenochaetales</taxon>
        <taxon>Schizoporaceae</taxon>
        <taxon>Schizopora</taxon>
    </lineage>
</organism>
<reference evidence="2 3" key="1">
    <citation type="submission" date="2015-04" db="EMBL/GenBank/DDBJ databases">
        <title>Complete genome sequence of Schizopora paradoxa KUC8140, a cosmopolitan wood degrader in East Asia.</title>
        <authorList>
            <consortium name="DOE Joint Genome Institute"/>
            <person name="Min B."/>
            <person name="Park H."/>
            <person name="Jang Y."/>
            <person name="Kim J.-J."/>
            <person name="Kim K.H."/>
            <person name="Pangilinan J."/>
            <person name="Lipzen A."/>
            <person name="Riley R."/>
            <person name="Grigoriev I.V."/>
            <person name="Spatafora J.W."/>
            <person name="Choi I.-G."/>
        </authorList>
    </citation>
    <scope>NUCLEOTIDE SEQUENCE [LARGE SCALE GENOMIC DNA]</scope>
    <source>
        <strain evidence="2 3">KUC8140</strain>
    </source>
</reference>
<feature type="region of interest" description="Disordered" evidence="1">
    <location>
        <begin position="1"/>
        <end position="55"/>
    </location>
</feature>
<dbReference type="InterPro" id="IPR059179">
    <property type="entry name" value="MLKL-like_MCAfunc"/>
</dbReference>
<name>A0A0H2R9L2_9AGAM</name>
<dbReference type="CDD" id="cd21037">
    <property type="entry name" value="MLKL_NTD"/>
    <property type="match status" value="1"/>
</dbReference>
<dbReference type="InParanoid" id="A0A0H2R9L2"/>
<accession>A0A0H2R9L2</accession>
<keyword evidence="3" id="KW-1185">Reference proteome</keyword>
<sequence length="267" mass="29250">MLPYLKHKRGAQTASAASVPSDDASPSHQSVARRPSTSMVPSSSVGESSRSESDNSTTLLDVAKLVLSLTESAAEAIPVAGSPIKAAIGGVLKILELFDVRGKNKKQASRLVRKLKDLDKRMDWAKSNCRFGEMSPHLEELTRQLNDVRETLMASYSKAKSIIGSSSVTDELRDLENEIDDFLSCYSFSATMTMESMLTALSSFFRGSDVNADTFLRIARSSFESSALHSPVELGVEFLDPRGRKTRVSMAFLNSYQVCLHVVIEFL</sequence>
<gene>
    <name evidence="2" type="ORF">SCHPADRAFT_622079</name>
</gene>
<dbReference type="Proteomes" id="UP000053477">
    <property type="component" value="Unassembled WGS sequence"/>
</dbReference>
<dbReference type="AlphaFoldDB" id="A0A0H2R9L2"/>
<proteinExistence type="predicted"/>
<dbReference type="EMBL" id="KQ086107">
    <property type="protein sequence ID" value="KLO08067.1"/>
    <property type="molecule type" value="Genomic_DNA"/>
</dbReference>
<protein>
    <submittedName>
        <fullName evidence="2">Uncharacterized protein</fullName>
    </submittedName>
</protein>
<evidence type="ECO:0000313" key="3">
    <source>
        <dbReference type="Proteomes" id="UP000053477"/>
    </source>
</evidence>
<evidence type="ECO:0000313" key="2">
    <source>
        <dbReference type="EMBL" id="KLO08067.1"/>
    </source>
</evidence>